<evidence type="ECO:0000313" key="5">
    <source>
        <dbReference type="Ensembl" id="ENSVKKP00000006354.1"/>
    </source>
</evidence>
<organism evidence="5 6">
    <name type="scientific">Varanus komodoensis</name>
    <name type="common">Komodo dragon</name>
    <dbReference type="NCBI Taxonomy" id="61221"/>
    <lineage>
        <taxon>Eukaryota</taxon>
        <taxon>Metazoa</taxon>
        <taxon>Chordata</taxon>
        <taxon>Craniata</taxon>
        <taxon>Vertebrata</taxon>
        <taxon>Euteleostomi</taxon>
        <taxon>Lepidosauria</taxon>
        <taxon>Squamata</taxon>
        <taxon>Bifurcata</taxon>
        <taxon>Unidentata</taxon>
        <taxon>Episquamata</taxon>
        <taxon>Toxicofera</taxon>
        <taxon>Anguimorpha</taxon>
        <taxon>Paleoanguimorpha</taxon>
        <taxon>Varanoidea</taxon>
        <taxon>Varanidae</taxon>
        <taxon>Varanus</taxon>
    </lineage>
</organism>
<dbReference type="Pfam" id="PF13638">
    <property type="entry name" value="PIN_4"/>
    <property type="match status" value="1"/>
</dbReference>
<dbReference type="GO" id="GO:0005634">
    <property type="term" value="C:nucleus"/>
    <property type="evidence" value="ECO:0007669"/>
    <property type="project" value="TreeGrafter"/>
</dbReference>
<dbReference type="Gene3D" id="3.40.50.1010">
    <property type="entry name" value="5'-nuclease"/>
    <property type="match status" value="1"/>
</dbReference>
<evidence type="ECO:0000256" key="1">
    <source>
        <dbReference type="ARBA" id="ARBA00060839"/>
    </source>
</evidence>
<proteinExistence type="inferred from homology"/>
<name>A0A8D2IXU0_VARKO</name>
<accession>A0A8D2IXU0</accession>
<dbReference type="AlphaFoldDB" id="A0A8D2IXU0"/>
<evidence type="ECO:0000259" key="4">
    <source>
        <dbReference type="SMART" id="SM00670"/>
    </source>
</evidence>
<keyword evidence="6" id="KW-1185">Reference proteome</keyword>
<dbReference type="SMART" id="SM00670">
    <property type="entry name" value="PINc"/>
    <property type="match status" value="1"/>
</dbReference>
<feature type="region of interest" description="Disordered" evidence="3">
    <location>
        <begin position="1"/>
        <end position="50"/>
    </location>
</feature>
<dbReference type="InterPro" id="IPR002716">
    <property type="entry name" value="PIN_dom"/>
</dbReference>
<protein>
    <recommendedName>
        <fullName evidence="2">Transcriptional protein SWT1</fullName>
    </recommendedName>
</protein>
<dbReference type="Proteomes" id="UP000694545">
    <property type="component" value="Unplaced"/>
</dbReference>
<comment type="similarity">
    <text evidence="1">Belongs to the SWT1 family.</text>
</comment>
<dbReference type="PANTHER" id="PTHR16161:SF0">
    <property type="entry name" value="TRANSCRIPTIONAL PROTEIN SWT1"/>
    <property type="match status" value="1"/>
</dbReference>
<evidence type="ECO:0000313" key="6">
    <source>
        <dbReference type="Proteomes" id="UP000694545"/>
    </source>
</evidence>
<feature type="region of interest" description="Disordered" evidence="3">
    <location>
        <begin position="217"/>
        <end position="245"/>
    </location>
</feature>
<sequence length="809" mass="91303">MSKKHKKVSREKDESSDKKKNETAEIESKLVKEQPSQRLAGNTEHMKTKSCLDLRDTKGLQEDISTDRRKACSALVPPVVHGKVIMHFKNKAQPVGKRSHMDSAVAFSSKECSDKNMCVDPDTERRKVESLQLKILNNRRKNKMKTKVKHSGLKEVIKKSLLEKLKETTLPVNSSSHHKEKTLKSCELRRKQGISEEPYSSFSAFNFSSLKSPTQAFRNTSERTKHISPELPSKNDKEMQAPPLTEPSKCWKYKQKRPLPTESTKDIGNPRILGNKSKPVAFHTTQSAEASCSSCEAIEDADEDQEMQIVEDLHAARIDNKMALPVVQTCGELTSMEIDLRDDESNMSFRSLSGLNTLIVVDTNIMIRHLEYIKFLKNRVIPGIGRFVLVIPWVVLQELDNLKKGKILANVGQRAIPAVNFIYVCLKNQDPKLWGQSMQLASEKTDGFSVRNNDDRVLQCCLQYQSLFPQAEVVLLTDDKNLCNKALVSEVRAFSKADFVTALQKLTGEAVAVNQDNSCSWMKSNKASAKQEVNKDSKKMENSTEPLSQIILESQKCLGEVLSSILVTELKIAYGDLWTEVVYHKPPWTLANVLECYKKHWVAVFGMVISRSFLSTVEYLYTHLCKAKIIQQSTMKVVLQESKMLLETFRSRSNYDGVLLQALSQIDRLLQTLEKIQSDTGPNSSDTFKSTSGSAACEKMEDVPLATQAEDKSPKPLTQADRHQEIWSVLESIWNTMNRFSLEVFQKLDLNTVTTPQDMAAFKEAFLGLQKLMVAVNEILAAIRQVLITNSSFQDVLPLYSFLTNHEVG</sequence>
<feature type="domain" description="PIN" evidence="4">
    <location>
        <begin position="357"/>
        <end position="484"/>
    </location>
</feature>
<feature type="compositionally biased region" description="Basic and acidic residues" evidence="3">
    <location>
        <begin position="220"/>
        <end position="239"/>
    </location>
</feature>
<dbReference type="InterPro" id="IPR052626">
    <property type="entry name" value="SWT1_Regulator"/>
</dbReference>
<evidence type="ECO:0000256" key="3">
    <source>
        <dbReference type="SAM" id="MobiDB-lite"/>
    </source>
</evidence>
<dbReference type="CDD" id="cd18727">
    <property type="entry name" value="PIN_Swt1-like"/>
    <property type="match status" value="1"/>
</dbReference>
<evidence type="ECO:0000256" key="2">
    <source>
        <dbReference type="ARBA" id="ARBA00074620"/>
    </source>
</evidence>
<feature type="compositionally biased region" description="Basic and acidic residues" evidence="3">
    <location>
        <begin position="10"/>
        <end position="32"/>
    </location>
</feature>
<dbReference type="Ensembl" id="ENSVKKT00000006519.1">
    <property type="protein sequence ID" value="ENSVKKP00000006354.1"/>
    <property type="gene ID" value="ENSVKKG00000004604.1"/>
</dbReference>
<reference evidence="5" key="1">
    <citation type="submission" date="2025-08" db="UniProtKB">
        <authorList>
            <consortium name="Ensembl"/>
        </authorList>
    </citation>
    <scope>IDENTIFICATION</scope>
</reference>
<dbReference type="FunFam" id="3.40.50.1010:FF:000012">
    <property type="entry name" value="SWT1, RNA endoribonuclease homolog"/>
    <property type="match status" value="1"/>
</dbReference>
<dbReference type="PANTHER" id="PTHR16161">
    <property type="entry name" value="TRANSCRIPTIONAL PROTEIN SWT1"/>
    <property type="match status" value="1"/>
</dbReference>
<dbReference type="InterPro" id="IPR029060">
    <property type="entry name" value="PIN-like_dom_sf"/>
</dbReference>
<reference evidence="5" key="2">
    <citation type="submission" date="2025-09" db="UniProtKB">
        <authorList>
            <consortium name="Ensembl"/>
        </authorList>
    </citation>
    <scope>IDENTIFICATION</scope>
</reference>
<gene>
    <name evidence="5" type="primary">SWT1</name>
</gene>
<dbReference type="SUPFAM" id="SSF88723">
    <property type="entry name" value="PIN domain-like"/>
    <property type="match status" value="1"/>
</dbReference>